<dbReference type="Gene3D" id="2.60.130.10">
    <property type="entry name" value="Aromatic compound dioxygenase"/>
    <property type="match status" value="1"/>
</dbReference>
<protein>
    <recommendedName>
        <fullName evidence="2">Intradiol ring-cleavage dioxygenases domain-containing protein</fullName>
    </recommendedName>
</protein>
<dbReference type="Pfam" id="PF00775">
    <property type="entry name" value="Dioxygenase_C"/>
    <property type="match status" value="1"/>
</dbReference>
<feature type="chain" id="PRO_5046947787" description="Intradiol ring-cleavage dioxygenases domain-containing protein" evidence="1">
    <location>
        <begin position="23"/>
        <end position="220"/>
    </location>
</feature>
<evidence type="ECO:0000256" key="1">
    <source>
        <dbReference type="SAM" id="SignalP"/>
    </source>
</evidence>
<dbReference type="PANTHER" id="PTHR34315:SF1">
    <property type="entry name" value="INTRADIOL RING-CLEAVAGE DIOXYGENASES DOMAIN-CONTAINING PROTEIN-RELATED"/>
    <property type="match status" value="1"/>
</dbReference>
<evidence type="ECO:0000259" key="2">
    <source>
        <dbReference type="Pfam" id="PF00775"/>
    </source>
</evidence>
<evidence type="ECO:0000313" key="4">
    <source>
        <dbReference type="Proteomes" id="UP001560573"/>
    </source>
</evidence>
<organism evidence="3 4">
    <name type="scientific">Danxiaibacter flavus</name>
    <dbReference type="NCBI Taxonomy" id="3049108"/>
    <lineage>
        <taxon>Bacteria</taxon>
        <taxon>Pseudomonadati</taxon>
        <taxon>Bacteroidota</taxon>
        <taxon>Chitinophagia</taxon>
        <taxon>Chitinophagales</taxon>
        <taxon>Chitinophagaceae</taxon>
        <taxon>Danxiaibacter</taxon>
    </lineage>
</organism>
<dbReference type="RefSeq" id="WP_369328653.1">
    <property type="nucleotide sequence ID" value="NZ_JAULBC010000002.1"/>
</dbReference>
<sequence length="220" mass="24970">MNRTRFLALIGLSFVASFLSSARRGKGVQLVTDCNDPITPPVNEGPYYKDEKLNRADIRESRAGVPITYLFMVEDKHCKPVEGAIVDIWQCDAEGRYSDFEAQQSLNQTWLRGYQKTDKKGECKFQSIFPGWYNGRLTHLHLKVHVNNSVALTSNLFFPKHIEEAVYKNPLYPKGLNNVTVAQDIELHGDKDESRFKALTMEITKDGANQLVGKYKIALT</sequence>
<dbReference type="SUPFAM" id="SSF49482">
    <property type="entry name" value="Aromatic compound dioxygenase"/>
    <property type="match status" value="1"/>
</dbReference>
<reference evidence="3 4" key="1">
    <citation type="submission" date="2023-07" db="EMBL/GenBank/DDBJ databases">
        <authorList>
            <person name="Lian W.-H."/>
        </authorList>
    </citation>
    <scope>NUCLEOTIDE SEQUENCE [LARGE SCALE GENOMIC DNA]</scope>
    <source>
        <strain evidence="3 4">SYSU DXS3180</strain>
    </source>
</reference>
<dbReference type="Proteomes" id="UP001560573">
    <property type="component" value="Unassembled WGS sequence"/>
</dbReference>
<dbReference type="InterPro" id="IPR015889">
    <property type="entry name" value="Intradiol_dOase_core"/>
</dbReference>
<gene>
    <name evidence="3" type="ORF">QTN47_07070</name>
</gene>
<evidence type="ECO:0000313" key="3">
    <source>
        <dbReference type="EMBL" id="MEX6687249.1"/>
    </source>
</evidence>
<accession>A0ABV3ZBK5</accession>
<proteinExistence type="predicted"/>
<feature type="signal peptide" evidence="1">
    <location>
        <begin position="1"/>
        <end position="22"/>
    </location>
</feature>
<keyword evidence="4" id="KW-1185">Reference proteome</keyword>
<dbReference type="EMBL" id="JAULBC010000002">
    <property type="protein sequence ID" value="MEX6687249.1"/>
    <property type="molecule type" value="Genomic_DNA"/>
</dbReference>
<comment type="caution">
    <text evidence="3">The sequence shown here is derived from an EMBL/GenBank/DDBJ whole genome shotgun (WGS) entry which is preliminary data.</text>
</comment>
<feature type="domain" description="Intradiol ring-cleavage dioxygenases" evidence="2">
    <location>
        <begin position="52"/>
        <end position="137"/>
    </location>
</feature>
<dbReference type="InterPro" id="IPR000627">
    <property type="entry name" value="Intradiol_dOase_C"/>
</dbReference>
<keyword evidence="1" id="KW-0732">Signal</keyword>
<dbReference type="PANTHER" id="PTHR34315">
    <property type="match status" value="1"/>
</dbReference>
<name>A0ABV3ZBK5_9BACT</name>